<dbReference type="AlphaFoldDB" id="A0A835W727"/>
<dbReference type="Pfam" id="PF05548">
    <property type="entry name" value="Peptidase_M11"/>
    <property type="match status" value="1"/>
</dbReference>
<protein>
    <recommendedName>
        <fullName evidence="3">Peptidase M11 gametolysin domain-containing protein</fullName>
    </recommendedName>
</protein>
<keyword evidence="5" id="KW-1185">Reference proteome</keyword>
<feature type="signal peptide" evidence="2">
    <location>
        <begin position="1"/>
        <end position="17"/>
    </location>
</feature>
<dbReference type="Proteomes" id="UP000650467">
    <property type="component" value="Unassembled WGS sequence"/>
</dbReference>
<gene>
    <name evidence="4" type="ORF">HXX76_005581</name>
</gene>
<organism evidence="4 5">
    <name type="scientific">Chlamydomonas incerta</name>
    <dbReference type="NCBI Taxonomy" id="51695"/>
    <lineage>
        <taxon>Eukaryota</taxon>
        <taxon>Viridiplantae</taxon>
        <taxon>Chlorophyta</taxon>
        <taxon>core chlorophytes</taxon>
        <taxon>Chlorophyceae</taxon>
        <taxon>CS clade</taxon>
        <taxon>Chlamydomonadales</taxon>
        <taxon>Chlamydomonadaceae</taxon>
        <taxon>Chlamydomonas</taxon>
    </lineage>
</organism>
<reference evidence="4" key="1">
    <citation type="journal article" date="2020" name="bioRxiv">
        <title>Comparative genomics of Chlamydomonas.</title>
        <authorList>
            <person name="Craig R.J."/>
            <person name="Hasan A.R."/>
            <person name="Ness R.W."/>
            <person name="Keightley P.D."/>
        </authorList>
    </citation>
    <scope>NUCLEOTIDE SEQUENCE</scope>
    <source>
        <strain evidence="4">SAG 7.73</strain>
    </source>
</reference>
<evidence type="ECO:0000256" key="1">
    <source>
        <dbReference type="SAM" id="MobiDB-lite"/>
    </source>
</evidence>
<name>A0A835W727_CHLIN</name>
<evidence type="ECO:0000313" key="5">
    <source>
        <dbReference type="Proteomes" id="UP000650467"/>
    </source>
</evidence>
<dbReference type="EMBL" id="JAEHOC010000010">
    <property type="protein sequence ID" value="KAG2437966.1"/>
    <property type="molecule type" value="Genomic_DNA"/>
</dbReference>
<accession>A0A835W727</accession>
<feature type="chain" id="PRO_5032795367" description="Peptidase M11 gametolysin domain-containing protein" evidence="2">
    <location>
        <begin position="18"/>
        <end position="531"/>
    </location>
</feature>
<sequence length="531" mass="56283">MLRELLLLLAVAGWAQGRTLTQAGGDVSDRPGRGPPQLRGTLVTVTDAEAGEDDWALIDANGKILPLKKGVKPRDRGGRPIPSGSVVDLTCPSVDASGQCTYFQSPTDATVISPAPGPSPTAKTESVLIMILDYSACKKGAETTVTAVTQQFFNAPAGSVSYADRFEQCSYSSLKLAPPGNTAGSSRIVLLRPRPCPSTIQQNTCDFWAMASNADSNAQAAGINPSAYTRKLYLLPSSLMSNTPGVGCYNWAARATIGSNLQWYFTYSYGSNRWATVMQEYIHNYGCSSIEYEDYSTSMGRGDSCPNAAEISALKWARPAVSVSSPTGPVAGVSGFDLNQVSLPLGKALLFNMPATYMTGAGNYIRVTPNWLGAAYTLNLYMALRVGKNADAGMGASKYGLSYYSQKINIHTVDAAIDNDQMLNGGSMTGDRKISFVTALAPSTRSTVLATPYKLVVMAGTWTRTNADGSSASDILRLYVCRFAVSEAECPTLADVEPASWPPSPQPPSPPSPPPQPLPPSPSPPENPLAP</sequence>
<dbReference type="InterPro" id="IPR008752">
    <property type="entry name" value="Peptidase_M11"/>
</dbReference>
<proteinExistence type="predicted"/>
<feature type="compositionally biased region" description="Pro residues" evidence="1">
    <location>
        <begin position="500"/>
        <end position="531"/>
    </location>
</feature>
<evidence type="ECO:0000259" key="3">
    <source>
        <dbReference type="Pfam" id="PF05548"/>
    </source>
</evidence>
<feature type="region of interest" description="Disordered" evidence="1">
    <location>
        <begin position="495"/>
        <end position="531"/>
    </location>
</feature>
<evidence type="ECO:0000313" key="4">
    <source>
        <dbReference type="EMBL" id="KAG2437966.1"/>
    </source>
</evidence>
<keyword evidence="2" id="KW-0732">Signal</keyword>
<feature type="domain" description="Peptidase M11 gametolysin" evidence="3">
    <location>
        <begin position="127"/>
        <end position="448"/>
    </location>
</feature>
<comment type="caution">
    <text evidence="4">The sequence shown here is derived from an EMBL/GenBank/DDBJ whole genome shotgun (WGS) entry which is preliminary data.</text>
</comment>
<evidence type="ECO:0000256" key="2">
    <source>
        <dbReference type="SAM" id="SignalP"/>
    </source>
</evidence>
<dbReference type="OrthoDB" id="531771at2759"/>